<accession>A0A3R7CZW4</accession>
<sequence length="971" mass="106426">MYHDRTPSSTRIVLRVAIDAVLRYLCDVARIADGASKHFVAEVSIYLDFLKQVSPDLAAHGAIQTLLKAQLLAHVQLAPSGRAASLLHQDFAIALRRGLTEASFAAVVQDYFWTRPWHLHRFWTLVFDAFHGDDLIPHALGAAHSLASHGVRTLNAAHVNASVCLAAHVTSLPIFHSWFELHFGSDKPSADALMGPLVGANGAADGAEAPRSGKQCPHPASTCRLVSSKRTIQFVVTCFVERLPHETSRVHLDVLFKVLKQHSSMYPDFVLHYIQLARRKLTALATAGDNTVAMPSVFLQNPPTVDSPLDVLEYITHFLDTGKVSGKLRQRILLQDSTWHAKLKPGLLAARDLHSHVLSLGWMQLVHTLARDGAVGPSEYAPFVAKMHTILQSRAARQTVAASSVVHLAQDFVHVATRAIEPSPSDIGDRLVRRLQAVEDESNKVVEYVDGATILAVHWSTSRDLLTAMWTHGLASHHERSKALEHIQTLITSALEIHLPASASAPLERNESDDAHTIISLARLLHPVWLLHAPTRPETTSPLCRLDGGMALFHQVVPVLFANKKEMKAANLLTALVNTFIDAAHTLLLAQSARPTATTARVCLVLVDLLQAVFAHSNDRGAATSATKLQRTVRAFVTTHLEGLAPWPPRISSMLHILLPNVANVFDSIADPADASATCDSMLIASLVVSVKHQPHPLPNVYTHLHAALCTPSMALPRLYTIASLHLDAAIDMTLNVLRHCMSWAEPGATPRATELVRHLHDTLSVPPNTLVVLDRLVRMYFASCSNEGSPSMVVPAPFLTTLVEMTQLVLGHDVQRCGQLVLDCAIVTSPCAAMWFLLLQVDIDTSVVDDCVQMHGTAWLERTCMAFLTYRRMPPDNIPIPSTVHARYISTEHSRHGTGYFTASCDCFRLATVLENVLASARRLAVPFATAEYLMQLRPVVSPDLQTKLEAISILEDNDDFAHDPTPPFT</sequence>
<dbReference type="EMBL" id="QUSY01000464">
    <property type="protein sequence ID" value="RHY29249.1"/>
    <property type="molecule type" value="Genomic_DNA"/>
</dbReference>
<keyword evidence="2" id="KW-1185">Reference proteome</keyword>
<name>A0A3R7CZW4_9STRA</name>
<gene>
    <name evidence="1" type="ORF">DYB32_005298</name>
</gene>
<comment type="caution">
    <text evidence="1">The sequence shown here is derived from an EMBL/GenBank/DDBJ whole genome shotgun (WGS) entry which is preliminary data.</text>
</comment>
<evidence type="ECO:0000313" key="2">
    <source>
        <dbReference type="Proteomes" id="UP000285060"/>
    </source>
</evidence>
<organism evidence="1 2">
    <name type="scientific">Aphanomyces invadans</name>
    <dbReference type="NCBI Taxonomy" id="157072"/>
    <lineage>
        <taxon>Eukaryota</taxon>
        <taxon>Sar</taxon>
        <taxon>Stramenopiles</taxon>
        <taxon>Oomycota</taxon>
        <taxon>Saprolegniomycetes</taxon>
        <taxon>Saprolegniales</taxon>
        <taxon>Verrucalvaceae</taxon>
        <taxon>Aphanomyces</taxon>
    </lineage>
</organism>
<reference evidence="1 2" key="1">
    <citation type="submission" date="2018-08" db="EMBL/GenBank/DDBJ databases">
        <title>Aphanomyces genome sequencing and annotation.</title>
        <authorList>
            <person name="Minardi D."/>
            <person name="Oidtmann B."/>
            <person name="Van Der Giezen M."/>
            <person name="Studholme D.J."/>
        </authorList>
    </citation>
    <scope>NUCLEOTIDE SEQUENCE [LARGE SCALE GENOMIC DNA]</scope>
    <source>
        <strain evidence="1 2">NJM0002</strain>
    </source>
</reference>
<dbReference type="VEuPathDB" id="FungiDB:H310_13467"/>
<evidence type="ECO:0000313" key="1">
    <source>
        <dbReference type="EMBL" id="RHY29249.1"/>
    </source>
</evidence>
<protein>
    <submittedName>
        <fullName evidence="1">Uncharacterized protein</fullName>
    </submittedName>
</protein>
<dbReference type="AlphaFoldDB" id="A0A3R7CZW4"/>
<proteinExistence type="predicted"/>
<dbReference type="Proteomes" id="UP000285060">
    <property type="component" value="Unassembled WGS sequence"/>
</dbReference>